<evidence type="ECO:0000313" key="2">
    <source>
        <dbReference type="EMBL" id="ADW70112.1"/>
    </source>
</evidence>
<dbReference type="RefSeq" id="WP_013581426.1">
    <property type="nucleotide sequence ID" value="NC_015064.1"/>
</dbReference>
<feature type="region of interest" description="Disordered" evidence="1">
    <location>
        <begin position="1"/>
        <end position="130"/>
    </location>
</feature>
<feature type="compositionally biased region" description="Acidic residues" evidence="1">
    <location>
        <begin position="50"/>
        <end position="114"/>
    </location>
</feature>
<protein>
    <submittedName>
        <fullName evidence="2">ATPase</fullName>
    </submittedName>
</protein>
<name>E8X0S8_GRATM</name>
<dbReference type="PaxDb" id="1198114-AciX9_3092"/>
<dbReference type="KEGG" id="acm:AciX9_3092"/>
<organism evidence="3">
    <name type="scientific">Granulicella tundricola (strain ATCC BAA-1859 / DSM 23138 / MP5ACTX9)</name>
    <dbReference type="NCBI Taxonomy" id="1198114"/>
    <lineage>
        <taxon>Bacteria</taxon>
        <taxon>Pseudomonadati</taxon>
        <taxon>Acidobacteriota</taxon>
        <taxon>Terriglobia</taxon>
        <taxon>Terriglobales</taxon>
        <taxon>Acidobacteriaceae</taxon>
        <taxon>Granulicella</taxon>
    </lineage>
</organism>
<dbReference type="HOGENOM" id="CLU_1935082_0_0_0"/>
<keyword evidence="3" id="KW-1185">Reference proteome</keyword>
<evidence type="ECO:0000256" key="1">
    <source>
        <dbReference type="SAM" id="MobiDB-lite"/>
    </source>
</evidence>
<proteinExistence type="predicted"/>
<dbReference type="EMBL" id="CP002480">
    <property type="protein sequence ID" value="ADW70112.1"/>
    <property type="molecule type" value="Genomic_DNA"/>
</dbReference>
<sequence length="130" mass="14858">MAFVNDTEFQDDFRKVGQDVTAGFERPGAPADPTDHASSENLDVAPKTDDLDEDDDLEDDDLDEDDEDEDDEDLEDDDLEDEDDEEDEDDFEDDEDEDDEEEDEDNDELEEDDDTVKTRAGDAVKVARRQ</sequence>
<accession>E8X0S8</accession>
<dbReference type="AlphaFoldDB" id="E8X0S8"/>
<reference evidence="3" key="1">
    <citation type="submission" date="2011-01" db="EMBL/GenBank/DDBJ databases">
        <title>Complete sequence of chromosome of Acidobacterium sp. MP5ACTX9.</title>
        <authorList>
            <consortium name="US DOE Joint Genome Institute"/>
            <person name="Lucas S."/>
            <person name="Copeland A."/>
            <person name="Lapidus A."/>
            <person name="Cheng J.-F."/>
            <person name="Goodwin L."/>
            <person name="Pitluck S."/>
            <person name="Teshima H."/>
            <person name="Detter J.C."/>
            <person name="Han C."/>
            <person name="Tapia R."/>
            <person name="Land M."/>
            <person name="Hauser L."/>
            <person name="Kyrpides N."/>
            <person name="Ivanova N."/>
            <person name="Ovchinnikova G."/>
            <person name="Pagani I."/>
            <person name="Rawat S.R."/>
            <person name="Mannisto M."/>
            <person name="Haggblom M.M."/>
            <person name="Woyke T."/>
        </authorList>
    </citation>
    <scope>NUCLEOTIDE SEQUENCE [LARGE SCALE GENOMIC DNA]</scope>
    <source>
        <strain evidence="3">MP5ACTX9</strain>
    </source>
</reference>
<evidence type="ECO:0000313" key="3">
    <source>
        <dbReference type="Proteomes" id="UP000000343"/>
    </source>
</evidence>
<dbReference type="Proteomes" id="UP000000343">
    <property type="component" value="Chromosome"/>
</dbReference>
<gene>
    <name evidence="2" type="ordered locus">AciX9_3092</name>
</gene>